<evidence type="ECO:0000256" key="15">
    <source>
        <dbReference type="SAM" id="SignalP"/>
    </source>
</evidence>
<feature type="domain" description="Soluble ligand binding" evidence="17">
    <location>
        <begin position="384"/>
        <end position="434"/>
    </location>
</feature>
<keyword evidence="13" id="KW-0998">Cell outer membrane</keyword>
<proteinExistence type="inferred from homology"/>
<keyword evidence="3" id="KW-0813">Transport</keyword>
<dbReference type="Pfam" id="PF22461">
    <property type="entry name" value="SLBB_2"/>
    <property type="match status" value="1"/>
</dbReference>
<dbReference type="InterPro" id="IPR054765">
    <property type="entry name" value="SLBB_dom"/>
</dbReference>
<evidence type="ECO:0000256" key="8">
    <source>
        <dbReference type="ARBA" id="ARBA00023047"/>
    </source>
</evidence>
<evidence type="ECO:0000256" key="4">
    <source>
        <dbReference type="ARBA" id="ARBA00022452"/>
    </source>
</evidence>
<dbReference type="PANTHER" id="PTHR33619">
    <property type="entry name" value="POLYSACCHARIDE EXPORT PROTEIN GFCE-RELATED"/>
    <property type="match status" value="1"/>
</dbReference>
<evidence type="ECO:0000256" key="9">
    <source>
        <dbReference type="ARBA" id="ARBA00023065"/>
    </source>
</evidence>
<feature type="signal peptide" evidence="15">
    <location>
        <begin position="1"/>
        <end position="33"/>
    </location>
</feature>
<comment type="similarity">
    <text evidence="2">Belongs to the BexD/CtrA/VexA family.</text>
</comment>
<gene>
    <name evidence="19" type="ORF">NDI37_14450</name>
</gene>
<dbReference type="RefSeq" id="WP_190419315.1">
    <property type="nucleotide sequence ID" value="NZ_JAMPKK010000030.1"/>
</dbReference>
<evidence type="ECO:0000259" key="18">
    <source>
        <dbReference type="Pfam" id="PF22461"/>
    </source>
</evidence>
<keyword evidence="14" id="KW-0449">Lipoprotein</keyword>
<evidence type="ECO:0000256" key="6">
    <source>
        <dbReference type="ARBA" id="ARBA00022692"/>
    </source>
</evidence>
<evidence type="ECO:0000256" key="1">
    <source>
        <dbReference type="ARBA" id="ARBA00004571"/>
    </source>
</evidence>
<evidence type="ECO:0000256" key="5">
    <source>
        <dbReference type="ARBA" id="ARBA00022597"/>
    </source>
</evidence>
<evidence type="ECO:0000256" key="14">
    <source>
        <dbReference type="ARBA" id="ARBA00023288"/>
    </source>
</evidence>
<name>A0ABV0JQJ7_9CYAN</name>
<evidence type="ECO:0000256" key="10">
    <source>
        <dbReference type="ARBA" id="ARBA00023114"/>
    </source>
</evidence>
<dbReference type="Proteomes" id="UP001442494">
    <property type="component" value="Unassembled WGS sequence"/>
</dbReference>
<feature type="chain" id="PRO_5045924003" evidence="15">
    <location>
        <begin position="34"/>
        <end position="496"/>
    </location>
</feature>
<sequence>MTGASFRRFLVRPIAGFSVVAIASTNASLPVMAQLPNFQPPPAPRTQNVPNVNRAPTETAYTLGGGDRIRLDIFDVPEYSGEYQVLVDGTLNLPIVGSVEVEGLTIRQASDRISNLYARFVKRPVLTVSLLLPRPVKLSVAGEVTRPGSYTVPLTEGRTFPTVTQALQLAGGITQVANVRSVQIRRRGAPGSQQQFNVDLFDLLRNGDLSQDISLRDGDTIFIPTTTTLNSAENRLLADATFASQPNVPLKIIVVGEVLRPGPYTVTSGNVVQNPAGVTGPSALPGGAGNVVGDRPTVTRAIQLAGGITPSADIRRVEIRRPTRTGAEQLIAVDLWQLLQGGDLAQDAILQEGDTIAIPTATNIDPAEAPQIAAASFSPNLIRVNVVGEVARPGSVEVPPNTPLNQALLAAGGFNNRARKSRVDLIRLNPNGTVSKRTVDINLAQGINDQSNPILRNNDVVVVNRSGLASVSDTLGTILSPVGSIFTFFNFFRIFQ</sequence>
<protein>
    <submittedName>
        <fullName evidence="19">SLBB domain-containing protein</fullName>
    </submittedName>
</protein>
<evidence type="ECO:0000259" key="16">
    <source>
        <dbReference type="Pfam" id="PF02563"/>
    </source>
</evidence>
<dbReference type="Pfam" id="PF02563">
    <property type="entry name" value="Poly_export"/>
    <property type="match status" value="1"/>
</dbReference>
<evidence type="ECO:0000256" key="3">
    <source>
        <dbReference type="ARBA" id="ARBA00022448"/>
    </source>
</evidence>
<keyword evidence="5" id="KW-0762">Sugar transport</keyword>
<keyword evidence="20" id="KW-1185">Reference proteome</keyword>
<keyword evidence="6" id="KW-0812">Transmembrane</keyword>
<accession>A0ABV0JQJ7</accession>
<dbReference type="PANTHER" id="PTHR33619:SF3">
    <property type="entry name" value="POLYSACCHARIDE EXPORT PROTEIN GFCE-RELATED"/>
    <property type="match status" value="1"/>
</dbReference>
<dbReference type="InterPro" id="IPR019554">
    <property type="entry name" value="Soluble_ligand-bd"/>
</dbReference>
<evidence type="ECO:0000313" key="20">
    <source>
        <dbReference type="Proteomes" id="UP001442494"/>
    </source>
</evidence>
<evidence type="ECO:0000256" key="13">
    <source>
        <dbReference type="ARBA" id="ARBA00023237"/>
    </source>
</evidence>
<dbReference type="Gene3D" id="3.30.1950.10">
    <property type="entry name" value="wza like domain"/>
    <property type="match status" value="1"/>
</dbReference>
<comment type="caution">
    <text evidence="19">The sequence shown here is derived from an EMBL/GenBank/DDBJ whole genome shotgun (WGS) entry which is preliminary data.</text>
</comment>
<dbReference type="Pfam" id="PF10531">
    <property type="entry name" value="SLBB"/>
    <property type="match status" value="1"/>
</dbReference>
<dbReference type="EMBL" id="JAMPKK010000030">
    <property type="protein sequence ID" value="MEP0865667.1"/>
    <property type="molecule type" value="Genomic_DNA"/>
</dbReference>
<keyword evidence="7 15" id="KW-0732">Signal</keyword>
<evidence type="ECO:0000256" key="11">
    <source>
        <dbReference type="ARBA" id="ARBA00023136"/>
    </source>
</evidence>
<dbReference type="InterPro" id="IPR049712">
    <property type="entry name" value="Poly_export"/>
</dbReference>
<evidence type="ECO:0000313" key="19">
    <source>
        <dbReference type="EMBL" id="MEP0865667.1"/>
    </source>
</evidence>
<comment type="subcellular location">
    <subcellularLocation>
        <location evidence="1">Cell outer membrane</location>
        <topology evidence="1">Multi-pass membrane protein</topology>
    </subcellularLocation>
</comment>
<keyword evidence="9" id="KW-0406">Ion transport</keyword>
<keyword evidence="4" id="KW-1134">Transmembrane beta strand</keyword>
<keyword evidence="11" id="KW-0472">Membrane</keyword>
<evidence type="ECO:0000256" key="12">
    <source>
        <dbReference type="ARBA" id="ARBA00023139"/>
    </source>
</evidence>
<feature type="domain" description="SLBB" evidence="18">
    <location>
        <begin position="137"/>
        <end position="223"/>
    </location>
</feature>
<keyword evidence="10" id="KW-0626">Porin</keyword>
<dbReference type="Gene3D" id="3.10.560.10">
    <property type="entry name" value="Outer membrane lipoprotein wza domain like"/>
    <property type="match status" value="3"/>
</dbReference>
<evidence type="ECO:0000259" key="17">
    <source>
        <dbReference type="Pfam" id="PF10531"/>
    </source>
</evidence>
<evidence type="ECO:0000256" key="2">
    <source>
        <dbReference type="ARBA" id="ARBA00009450"/>
    </source>
</evidence>
<keyword evidence="8" id="KW-0625">Polysaccharide transport</keyword>
<feature type="domain" description="Polysaccharide export protein N-terminal" evidence="16">
    <location>
        <begin position="56"/>
        <end position="130"/>
    </location>
</feature>
<dbReference type="InterPro" id="IPR003715">
    <property type="entry name" value="Poly_export_N"/>
</dbReference>
<evidence type="ECO:0000256" key="7">
    <source>
        <dbReference type="ARBA" id="ARBA00022729"/>
    </source>
</evidence>
<reference evidence="19 20" key="1">
    <citation type="submission" date="2022-04" db="EMBL/GenBank/DDBJ databases">
        <title>Positive selection, recombination, and allopatry shape intraspecific diversity of widespread and dominant cyanobacteria.</title>
        <authorList>
            <person name="Wei J."/>
            <person name="Shu W."/>
            <person name="Hu C."/>
        </authorList>
    </citation>
    <scope>NUCLEOTIDE SEQUENCE [LARGE SCALE GENOMIC DNA]</scope>
    <source>
        <strain evidence="19 20">GB2-A5</strain>
    </source>
</reference>
<organism evidence="19 20">
    <name type="scientific">Funiculus sociatus GB2-A5</name>
    <dbReference type="NCBI Taxonomy" id="2933946"/>
    <lineage>
        <taxon>Bacteria</taxon>
        <taxon>Bacillati</taxon>
        <taxon>Cyanobacteriota</taxon>
        <taxon>Cyanophyceae</taxon>
        <taxon>Coleofasciculales</taxon>
        <taxon>Coleofasciculaceae</taxon>
        <taxon>Funiculus</taxon>
    </lineage>
</organism>
<keyword evidence="12" id="KW-0564">Palmitate</keyword>